<dbReference type="GO" id="GO:0000026">
    <property type="term" value="F:alpha-1,2-mannosyltransferase activity"/>
    <property type="evidence" value="ECO:0007669"/>
    <property type="project" value="TreeGrafter"/>
</dbReference>
<dbReference type="EMBL" id="KN822064">
    <property type="protein sequence ID" value="KIM60235.1"/>
    <property type="molecule type" value="Genomic_DNA"/>
</dbReference>
<dbReference type="GO" id="GO:0005794">
    <property type="term" value="C:Golgi apparatus"/>
    <property type="evidence" value="ECO:0007669"/>
    <property type="project" value="TreeGrafter"/>
</dbReference>
<keyword evidence="4" id="KW-0812">Transmembrane</keyword>
<dbReference type="PIRSF" id="PIRSF018153">
    <property type="entry name" value="Glyco_trans_15"/>
    <property type="match status" value="1"/>
</dbReference>
<dbReference type="GO" id="GO:0016020">
    <property type="term" value="C:membrane"/>
    <property type="evidence" value="ECO:0007669"/>
    <property type="project" value="InterPro"/>
</dbReference>
<keyword evidence="4" id="KW-0472">Membrane</keyword>
<protein>
    <submittedName>
        <fullName evidence="5">Glycosyltransferase family 15 protein</fullName>
    </submittedName>
</protein>
<evidence type="ECO:0000256" key="2">
    <source>
        <dbReference type="ARBA" id="ARBA00022679"/>
    </source>
</evidence>
<keyword evidence="2 5" id="KW-0808">Transferase</keyword>
<dbReference type="HOGENOM" id="CLU_024327_4_1_1"/>
<dbReference type="GO" id="GO:0006487">
    <property type="term" value="P:protein N-linked glycosylation"/>
    <property type="evidence" value="ECO:0007669"/>
    <property type="project" value="TreeGrafter"/>
</dbReference>
<dbReference type="AlphaFoldDB" id="A0A0C3DHR1"/>
<dbReference type="Proteomes" id="UP000053989">
    <property type="component" value="Unassembled WGS sequence"/>
</dbReference>
<reference evidence="6" key="2">
    <citation type="submission" date="2015-01" db="EMBL/GenBank/DDBJ databases">
        <title>Evolutionary Origins and Diversification of the Mycorrhizal Mutualists.</title>
        <authorList>
            <consortium name="DOE Joint Genome Institute"/>
            <consortium name="Mycorrhizal Genomics Consortium"/>
            <person name="Kohler A."/>
            <person name="Kuo A."/>
            <person name="Nagy L.G."/>
            <person name="Floudas D."/>
            <person name="Copeland A."/>
            <person name="Barry K.W."/>
            <person name="Cichocki N."/>
            <person name="Veneault-Fourrey C."/>
            <person name="LaButti K."/>
            <person name="Lindquist E.A."/>
            <person name="Lipzen A."/>
            <person name="Lundell T."/>
            <person name="Morin E."/>
            <person name="Murat C."/>
            <person name="Riley R."/>
            <person name="Ohm R."/>
            <person name="Sun H."/>
            <person name="Tunlid A."/>
            <person name="Henrissat B."/>
            <person name="Grigoriev I.V."/>
            <person name="Hibbett D.S."/>
            <person name="Martin F."/>
        </authorList>
    </citation>
    <scope>NUCLEOTIDE SEQUENCE [LARGE SCALE GENOMIC DNA]</scope>
    <source>
        <strain evidence="6">Foug A</strain>
    </source>
</reference>
<dbReference type="PANTHER" id="PTHR31121:SF6">
    <property type="entry name" value="ALPHA-1,2 MANNOSYLTRANSFERASE KTR1"/>
    <property type="match status" value="1"/>
</dbReference>
<comment type="similarity">
    <text evidence="1">Belongs to the glycosyltransferase 15 family.</text>
</comment>
<reference evidence="5 6" key="1">
    <citation type="submission" date="2014-04" db="EMBL/GenBank/DDBJ databases">
        <authorList>
            <consortium name="DOE Joint Genome Institute"/>
            <person name="Kuo A."/>
            <person name="Kohler A."/>
            <person name="Nagy L.G."/>
            <person name="Floudas D."/>
            <person name="Copeland A."/>
            <person name="Barry K.W."/>
            <person name="Cichocki N."/>
            <person name="Veneault-Fourrey C."/>
            <person name="LaButti K."/>
            <person name="Lindquist E.A."/>
            <person name="Lipzen A."/>
            <person name="Lundell T."/>
            <person name="Morin E."/>
            <person name="Murat C."/>
            <person name="Sun H."/>
            <person name="Tunlid A."/>
            <person name="Henrissat B."/>
            <person name="Grigoriev I.V."/>
            <person name="Hibbett D.S."/>
            <person name="Martin F."/>
            <person name="Nordberg H.P."/>
            <person name="Cantor M.N."/>
            <person name="Hua S.X."/>
        </authorList>
    </citation>
    <scope>NUCLEOTIDE SEQUENCE [LARGE SCALE GENOMIC DNA]</scope>
    <source>
        <strain evidence="5 6">Foug A</strain>
    </source>
</reference>
<dbReference type="InterPro" id="IPR029044">
    <property type="entry name" value="Nucleotide-diphossugar_trans"/>
</dbReference>
<evidence type="ECO:0000256" key="3">
    <source>
        <dbReference type="PIRSR" id="PIRSR018153-1"/>
    </source>
</evidence>
<name>A0A0C3DHR1_9AGAM</name>
<dbReference type="PANTHER" id="PTHR31121">
    <property type="entry name" value="ALPHA-1,2 MANNOSYLTRANSFERASE KTR1"/>
    <property type="match status" value="1"/>
</dbReference>
<dbReference type="InParanoid" id="A0A0C3DHR1"/>
<keyword evidence="6" id="KW-1185">Reference proteome</keyword>
<dbReference type="Gene3D" id="3.90.550.10">
    <property type="entry name" value="Spore Coat Polysaccharide Biosynthesis Protein SpsA, Chain A"/>
    <property type="match status" value="1"/>
</dbReference>
<proteinExistence type="inferred from homology"/>
<keyword evidence="4" id="KW-1133">Transmembrane helix</keyword>
<feature type="active site" description="Nucleophile" evidence="3">
    <location>
        <position position="267"/>
    </location>
</feature>
<dbReference type="STRING" id="1036808.A0A0C3DHR1"/>
<feature type="transmembrane region" description="Helical" evidence="4">
    <location>
        <begin position="12"/>
        <end position="31"/>
    </location>
</feature>
<evidence type="ECO:0000256" key="1">
    <source>
        <dbReference type="ARBA" id="ARBA00007677"/>
    </source>
</evidence>
<dbReference type="GO" id="GO:0000032">
    <property type="term" value="P:cell wall mannoprotein biosynthetic process"/>
    <property type="evidence" value="ECO:0007669"/>
    <property type="project" value="TreeGrafter"/>
</dbReference>
<evidence type="ECO:0000313" key="5">
    <source>
        <dbReference type="EMBL" id="KIM60235.1"/>
    </source>
</evidence>
<dbReference type="OrthoDB" id="439943at2759"/>
<gene>
    <name evidence="5" type="ORF">SCLCIDRAFT_963382</name>
</gene>
<evidence type="ECO:0000313" key="6">
    <source>
        <dbReference type="Proteomes" id="UP000053989"/>
    </source>
</evidence>
<sequence length="369" mass="43516">MIARAHLQGMPFRVGLGTIIFALLFFTWKSFTYVPHGLLTELANGITGPHTTSVARRANATFIILCRNSDTEGIIRSVREIEDRFNRNFGYPYVFLDEEPFTKEFKRRLSVISTSPMEFGLIPHEFWYQPSWIDEEKATAARKQMVADNIIYGGSLPYRNMCRFNSGFFFRHPLVQKYRYYWRVEPGVHFHCNVDSDPFLFLQDNNKTYGFTIAMYEFEATIRTLWQTVREFTQLHPQYIHTDNTLAFLSNDNGLHYNLCHFWSNFEIADMDFWRSDAYMSFFNFLDEKGGFYYERWGDAPVHSIAASLFLPRDAIHFFQEIGYEHAPYTHCPLDTERWSKGQCSCDQQHSFDYDGYSCLAQWEKVTTR</sequence>
<dbReference type="Pfam" id="PF01793">
    <property type="entry name" value="Glyco_transf_15"/>
    <property type="match status" value="1"/>
</dbReference>
<dbReference type="InterPro" id="IPR002685">
    <property type="entry name" value="Glyco_trans_15"/>
</dbReference>
<organism evidence="5 6">
    <name type="scientific">Scleroderma citrinum Foug A</name>
    <dbReference type="NCBI Taxonomy" id="1036808"/>
    <lineage>
        <taxon>Eukaryota</taxon>
        <taxon>Fungi</taxon>
        <taxon>Dikarya</taxon>
        <taxon>Basidiomycota</taxon>
        <taxon>Agaricomycotina</taxon>
        <taxon>Agaricomycetes</taxon>
        <taxon>Agaricomycetidae</taxon>
        <taxon>Boletales</taxon>
        <taxon>Sclerodermatineae</taxon>
        <taxon>Sclerodermataceae</taxon>
        <taxon>Scleroderma</taxon>
    </lineage>
</organism>
<dbReference type="SUPFAM" id="SSF53448">
    <property type="entry name" value="Nucleotide-diphospho-sugar transferases"/>
    <property type="match status" value="1"/>
</dbReference>
<dbReference type="FunFam" id="3.90.550.10:FF:000051">
    <property type="entry name" value="Alpha-1,2-mannosyltransferase (Ktr4)"/>
    <property type="match status" value="1"/>
</dbReference>
<evidence type="ECO:0000256" key="4">
    <source>
        <dbReference type="SAM" id="Phobius"/>
    </source>
</evidence>
<accession>A0A0C3DHR1</accession>
<dbReference type="FunCoup" id="A0A0C3DHR1">
    <property type="interactions" value="137"/>
</dbReference>